<sequence>MRHKILFSLGIFFLIFFLAWWLEALDKEEILIIDEIEPSKFIHTVNKNNHNKNIQPYSFKPREYIVIKKK</sequence>
<dbReference type="EMBL" id="JAROYP010000020">
    <property type="protein sequence ID" value="MDH5163906.1"/>
    <property type="molecule type" value="Genomic_DNA"/>
</dbReference>
<reference evidence="1" key="1">
    <citation type="submission" date="2023-03" db="EMBL/GenBank/DDBJ databases">
        <title>Bacterial isolates from washroom surfaces on a university campus.</title>
        <authorList>
            <person name="Holman D.B."/>
            <person name="Gzyl K.E."/>
            <person name="Taheri A.E."/>
        </authorList>
    </citation>
    <scope>NUCLEOTIDE SEQUENCE</scope>
    <source>
        <strain evidence="1">RD03</strain>
    </source>
</reference>
<evidence type="ECO:0000313" key="2">
    <source>
        <dbReference type="Proteomes" id="UP001159179"/>
    </source>
</evidence>
<dbReference type="RefSeq" id="WP_280618558.1">
    <property type="nucleotide sequence ID" value="NZ_JAROYP010000020.1"/>
</dbReference>
<dbReference type="AlphaFoldDB" id="A0AAW6T4W8"/>
<organism evidence="1 2">
    <name type="scientific">Heyndrickxia oleronia</name>
    <dbReference type="NCBI Taxonomy" id="38875"/>
    <lineage>
        <taxon>Bacteria</taxon>
        <taxon>Bacillati</taxon>
        <taxon>Bacillota</taxon>
        <taxon>Bacilli</taxon>
        <taxon>Bacillales</taxon>
        <taxon>Bacillaceae</taxon>
        <taxon>Heyndrickxia</taxon>
    </lineage>
</organism>
<proteinExistence type="predicted"/>
<dbReference type="Proteomes" id="UP001159179">
    <property type="component" value="Unassembled WGS sequence"/>
</dbReference>
<gene>
    <name evidence="1" type="ORF">P5X88_23480</name>
</gene>
<name>A0AAW6T4W8_9BACI</name>
<comment type="caution">
    <text evidence="1">The sequence shown here is derived from an EMBL/GenBank/DDBJ whole genome shotgun (WGS) entry which is preliminary data.</text>
</comment>
<protein>
    <submittedName>
        <fullName evidence="1">Uncharacterized protein</fullName>
    </submittedName>
</protein>
<accession>A0AAW6T4W8</accession>
<evidence type="ECO:0000313" key="1">
    <source>
        <dbReference type="EMBL" id="MDH5163906.1"/>
    </source>
</evidence>